<sequence>MGREKGKPKKVVSYFWQTRKQSVASTAVRRAVVMLCDLYSRSHHGSNHIWAEGSEYCSSKIRNAFTLRHALACYLGT</sequence>
<name>A0A084W6W6_ANOSI</name>
<gene>
    <name evidence="1" type="ORF">ZHAS_00013925</name>
</gene>
<dbReference type="EMBL" id="KE525311">
    <property type="protein sequence ID" value="KFB45960.1"/>
    <property type="molecule type" value="Genomic_DNA"/>
</dbReference>
<dbReference type="EnsemblMetazoa" id="ASIC013925-RA">
    <property type="protein sequence ID" value="ASIC013925-PA"/>
    <property type="gene ID" value="ASIC013925"/>
</dbReference>
<dbReference type="EMBL" id="ATLV01020996">
    <property type="status" value="NOT_ANNOTATED_CDS"/>
    <property type="molecule type" value="Genomic_DNA"/>
</dbReference>
<evidence type="ECO:0000313" key="2">
    <source>
        <dbReference type="EnsemblMetazoa" id="ASIC013925-PA"/>
    </source>
</evidence>
<protein>
    <submittedName>
        <fullName evidence="1 2">Bnr1p</fullName>
    </submittedName>
</protein>
<evidence type="ECO:0000313" key="3">
    <source>
        <dbReference type="Proteomes" id="UP000030765"/>
    </source>
</evidence>
<reference evidence="1 3" key="1">
    <citation type="journal article" date="2014" name="BMC Genomics">
        <title>Genome sequence of Anopheles sinensis provides insight into genetics basis of mosquito competence for malaria parasites.</title>
        <authorList>
            <person name="Zhou D."/>
            <person name="Zhang D."/>
            <person name="Ding G."/>
            <person name="Shi L."/>
            <person name="Hou Q."/>
            <person name="Ye Y."/>
            <person name="Xu Y."/>
            <person name="Zhou H."/>
            <person name="Xiong C."/>
            <person name="Li S."/>
            <person name="Yu J."/>
            <person name="Hong S."/>
            <person name="Yu X."/>
            <person name="Zou P."/>
            <person name="Chen C."/>
            <person name="Chang X."/>
            <person name="Wang W."/>
            <person name="Lv Y."/>
            <person name="Sun Y."/>
            <person name="Ma L."/>
            <person name="Shen B."/>
            <person name="Zhu C."/>
        </authorList>
    </citation>
    <scope>NUCLEOTIDE SEQUENCE [LARGE SCALE GENOMIC DNA]</scope>
</reference>
<accession>A0A084W6W6</accession>
<dbReference type="VEuPathDB" id="VectorBase:ASIC013925"/>
<reference evidence="2" key="2">
    <citation type="submission" date="2020-05" db="UniProtKB">
        <authorList>
            <consortium name="EnsemblMetazoa"/>
        </authorList>
    </citation>
    <scope>IDENTIFICATION</scope>
</reference>
<evidence type="ECO:0000313" key="1">
    <source>
        <dbReference type="EMBL" id="KFB45960.1"/>
    </source>
</evidence>
<proteinExistence type="predicted"/>
<keyword evidence="3" id="KW-1185">Reference proteome</keyword>
<dbReference type="Proteomes" id="UP000030765">
    <property type="component" value="Unassembled WGS sequence"/>
</dbReference>
<dbReference type="AlphaFoldDB" id="A0A084W6W6"/>
<organism evidence="1">
    <name type="scientific">Anopheles sinensis</name>
    <name type="common">Mosquito</name>
    <dbReference type="NCBI Taxonomy" id="74873"/>
    <lineage>
        <taxon>Eukaryota</taxon>
        <taxon>Metazoa</taxon>
        <taxon>Ecdysozoa</taxon>
        <taxon>Arthropoda</taxon>
        <taxon>Hexapoda</taxon>
        <taxon>Insecta</taxon>
        <taxon>Pterygota</taxon>
        <taxon>Neoptera</taxon>
        <taxon>Endopterygota</taxon>
        <taxon>Diptera</taxon>
        <taxon>Nematocera</taxon>
        <taxon>Culicoidea</taxon>
        <taxon>Culicidae</taxon>
        <taxon>Anophelinae</taxon>
        <taxon>Anopheles</taxon>
    </lineage>
</organism>